<dbReference type="AlphaFoldDB" id="A0A0W0ZVF7"/>
<dbReference type="PATRIC" id="fig|40335.7.peg.758"/>
<dbReference type="GO" id="GO:0009229">
    <property type="term" value="P:thiamine diphosphate biosynthetic process"/>
    <property type="evidence" value="ECO:0007669"/>
    <property type="project" value="UniProtKB-UniPathway"/>
</dbReference>
<dbReference type="InterPro" id="IPR029056">
    <property type="entry name" value="Ribokinase-like"/>
</dbReference>
<keyword evidence="2" id="KW-1185">Reference proteome</keyword>
<accession>A0A0W0ZVF7</accession>
<dbReference type="GO" id="GO:0016301">
    <property type="term" value="F:kinase activity"/>
    <property type="evidence" value="ECO:0007669"/>
    <property type="project" value="UniProtKB-KW"/>
</dbReference>
<dbReference type="Proteomes" id="UP000054693">
    <property type="component" value="Unassembled WGS sequence"/>
</dbReference>
<dbReference type="STRING" id="40335.Ltuc_0720"/>
<dbReference type="OrthoDB" id="8909021at2"/>
<dbReference type="RefSeq" id="WP_058519966.1">
    <property type="nucleotide sequence ID" value="NZ_CAAAIP010000001.1"/>
</dbReference>
<comment type="caution">
    <text evidence="1">The sequence shown here is derived from an EMBL/GenBank/DDBJ whole genome shotgun (WGS) entry which is preliminary data.</text>
</comment>
<sequence length="83" mass="9467">MFDWIQFSLTLLKQQKPLIRCLTKNITIDSIANSLLALGVASFIAHQKVKAPSSIKQVFIDNLYIHDWEFFSHVIQGVSQHAL</sequence>
<organism evidence="1 2">
    <name type="scientific">Legionella tucsonensis</name>
    <dbReference type="NCBI Taxonomy" id="40335"/>
    <lineage>
        <taxon>Bacteria</taxon>
        <taxon>Pseudomonadati</taxon>
        <taxon>Pseudomonadota</taxon>
        <taxon>Gammaproteobacteria</taxon>
        <taxon>Legionellales</taxon>
        <taxon>Legionellaceae</taxon>
        <taxon>Legionella</taxon>
    </lineage>
</organism>
<evidence type="ECO:0000313" key="2">
    <source>
        <dbReference type="Proteomes" id="UP000054693"/>
    </source>
</evidence>
<gene>
    <name evidence="1" type="ORF">Ltuc_0720</name>
</gene>
<dbReference type="Gene3D" id="3.40.1190.20">
    <property type="match status" value="1"/>
</dbReference>
<name>A0A0W0ZVF7_9GAMM</name>
<keyword evidence="1" id="KW-0418">Kinase</keyword>
<evidence type="ECO:0000313" key="1">
    <source>
        <dbReference type="EMBL" id="KTD72873.1"/>
    </source>
</evidence>
<proteinExistence type="predicted"/>
<reference evidence="1 2" key="1">
    <citation type="submission" date="2015-11" db="EMBL/GenBank/DDBJ databases">
        <title>Genomic analysis of 38 Legionella species identifies large and diverse effector repertoires.</title>
        <authorList>
            <person name="Burstein D."/>
            <person name="Amaro F."/>
            <person name="Zusman T."/>
            <person name="Lifshitz Z."/>
            <person name="Cohen O."/>
            <person name="Gilbert J.A."/>
            <person name="Pupko T."/>
            <person name="Shuman H.A."/>
            <person name="Segal G."/>
        </authorList>
    </citation>
    <scope>NUCLEOTIDE SEQUENCE [LARGE SCALE GENOMIC DNA]</scope>
    <source>
        <strain evidence="1 2">ATCC 49180</strain>
    </source>
</reference>
<dbReference type="UniPathway" id="UPA00060">
    <property type="reaction ID" value="UER00139"/>
</dbReference>
<dbReference type="EMBL" id="LNZA01000001">
    <property type="protein sequence ID" value="KTD72873.1"/>
    <property type="molecule type" value="Genomic_DNA"/>
</dbReference>
<keyword evidence="1" id="KW-0808">Transferase</keyword>
<protein>
    <submittedName>
        <fullName evidence="1">Hydroxyethylthiazole kinase</fullName>
    </submittedName>
</protein>